<evidence type="ECO:0000313" key="2">
    <source>
        <dbReference type="Proteomes" id="UP001163324"/>
    </source>
</evidence>
<evidence type="ECO:0000313" key="1">
    <source>
        <dbReference type="EMBL" id="KAI9904641.1"/>
    </source>
</evidence>
<proteinExistence type="predicted"/>
<gene>
    <name evidence="1" type="ORF">N3K66_001170</name>
</gene>
<sequence>MSSTTTTAPIQYFLTRPSTTTTAHAQATGGGEGAGEVAVPLIPADLLPPWVVVHGVPAGMRVADAAGMTYVGCQAPPAYMLRVGVAEAAGGGGIYAHWGMPGVPAHAAYPHAAAHVYGGGGVAEHYPPLHPDAAVSRYHHHKAEAHGPGFVVPRRGDWRQQQQQQHFADVGGDLIDFSSPSEAPDDGGSAYTSAIAPDDADADREETQQKRQRQQHQREQKHLAIMPSSAGGDVDSIDGGGNAGGAEKGASDDPKLLPHSSSHKHNRHRQHHVAPAANAATEENRKSSPPPPPPQQEQEQEQ</sequence>
<dbReference type="EMBL" id="CM047940">
    <property type="protein sequence ID" value="KAI9904641.1"/>
    <property type="molecule type" value="Genomic_DNA"/>
</dbReference>
<dbReference type="Proteomes" id="UP001163324">
    <property type="component" value="Chromosome 1"/>
</dbReference>
<organism evidence="1 2">
    <name type="scientific">Trichothecium roseum</name>
    <dbReference type="NCBI Taxonomy" id="47278"/>
    <lineage>
        <taxon>Eukaryota</taxon>
        <taxon>Fungi</taxon>
        <taxon>Dikarya</taxon>
        <taxon>Ascomycota</taxon>
        <taxon>Pezizomycotina</taxon>
        <taxon>Sordariomycetes</taxon>
        <taxon>Hypocreomycetidae</taxon>
        <taxon>Hypocreales</taxon>
        <taxon>Hypocreales incertae sedis</taxon>
        <taxon>Trichothecium</taxon>
    </lineage>
</organism>
<protein>
    <submittedName>
        <fullName evidence="1">Uncharacterized protein</fullName>
    </submittedName>
</protein>
<accession>A0ACC0VFH5</accession>
<comment type="caution">
    <text evidence="1">The sequence shown here is derived from an EMBL/GenBank/DDBJ whole genome shotgun (WGS) entry which is preliminary data.</text>
</comment>
<reference evidence="1" key="1">
    <citation type="submission" date="2022-10" db="EMBL/GenBank/DDBJ databases">
        <title>Complete Genome of Trichothecium roseum strain YXFP-22015, a Plant Pathogen Isolated from Citrus.</title>
        <authorList>
            <person name="Wang Y."/>
            <person name="Zhu L."/>
        </authorList>
    </citation>
    <scope>NUCLEOTIDE SEQUENCE</scope>
    <source>
        <strain evidence="1">YXFP-22015</strain>
    </source>
</reference>
<name>A0ACC0VFH5_9HYPO</name>
<keyword evidence="2" id="KW-1185">Reference proteome</keyword>